<feature type="chain" id="PRO_5045278881" evidence="1">
    <location>
        <begin position="26"/>
        <end position="112"/>
    </location>
</feature>
<evidence type="ECO:0000313" key="3">
    <source>
        <dbReference type="Proteomes" id="UP001321498"/>
    </source>
</evidence>
<proteinExistence type="predicted"/>
<evidence type="ECO:0000256" key="1">
    <source>
        <dbReference type="SAM" id="SignalP"/>
    </source>
</evidence>
<reference evidence="3" key="1">
    <citation type="journal article" date="2019" name="Int. J. Syst. Evol. Microbiol.">
        <title>The Global Catalogue of Microorganisms (GCM) 10K type strain sequencing project: providing services to taxonomists for standard genome sequencing and annotation.</title>
        <authorList>
            <consortium name="The Broad Institute Genomics Platform"/>
            <consortium name="The Broad Institute Genome Sequencing Center for Infectious Disease"/>
            <person name="Wu L."/>
            <person name="Ma J."/>
        </authorList>
    </citation>
    <scope>NUCLEOTIDE SEQUENCE [LARGE SCALE GENOMIC DNA]</scope>
    <source>
        <strain evidence="3">NBRC 108725</strain>
    </source>
</reference>
<keyword evidence="3" id="KW-1185">Reference proteome</keyword>
<dbReference type="Proteomes" id="UP001321498">
    <property type="component" value="Chromosome"/>
</dbReference>
<protein>
    <submittedName>
        <fullName evidence="2">Uncharacterized protein</fullName>
    </submittedName>
</protein>
<organism evidence="2 3">
    <name type="scientific">Naasia aerilata</name>
    <dbReference type="NCBI Taxonomy" id="1162966"/>
    <lineage>
        <taxon>Bacteria</taxon>
        <taxon>Bacillati</taxon>
        <taxon>Actinomycetota</taxon>
        <taxon>Actinomycetes</taxon>
        <taxon>Micrococcales</taxon>
        <taxon>Microbacteriaceae</taxon>
        <taxon>Naasia</taxon>
    </lineage>
</organism>
<sequence>MNSRVTGVVLTALTVAGLSVASAQAAAAAPVAGCGSQQLVTLEQAFELVDWRAYTAEERATIEADVTLNYDKNRDGYVCIKQLAPNPGTDKQFGVENYVVSLVGENKARGRL</sequence>
<accession>A0ABM8GFK9</accession>
<gene>
    <name evidence="2" type="ORF">GCM10025866_27760</name>
</gene>
<name>A0ABM8GFK9_9MICO</name>
<feature type="signal peptide" evidence="1">
    <location>
        <begin position="1"/>
        <end position="25"/>
    </location>
</feature>
<dbReference type="EMBL" id="AP027731">
    <property type="protein sequence ID" value="BDZ46867.1"/>
    <property type="molecule type" value="Genomic_DNA"/>
</dbReference>
<keyword evidence="1" id="KW-0732">Signal</keyword>
<dbReference type="RefSeq" id="WP_286276863.1">
    <property type="nucleotide sequence ID" value="NZ_AP027731.1"/>
</dbReference>
<evidence type="ECO:0000313" key="2">
    <source>
        <dbReference type="EMBL" id="BDZ46867.1"/>
    </source>
</evidence>